<evidence type="ECO:0000313" key="1">
    <source>
        <dbReference type="EMBL" id="QNN49977.1"/>
    </source>
</evidence>
<name>A0A7G9R302_9MICO</name>
<sequence length="74" mass="7433">MSGSSTPEVPEVPALRVSAGATPEEVAALVLVLAAAGGEPPAPARPVSTWAAHTTAVRAPVAHGPGAWQTTYRH</sequence>
<protein>
    <submittedName>
        <fullName evidence="1">Acyl-CoA carboxylase subunit epsilon</fullName>
    </submittedName>
</protein>
<dbReference type="AlphaFoldDB" id="A0A7G9R302"/>
<dbReference type="GO" id="GO:0004658">
    <property type="term" value="F:propionyl-CoA carboxylase activity"/>
    <property type="evidence" value="ECO:0007669"/>
    <property type="project" value="InterPro"/>
</dbReference>
<dbReference type="GO" id="GO:0003989">
    <property type="term" value="F:acetyl-CoA carboxylase activity"/>
    <property type="evidence" value="ECO:0007669"/>
    <property type="project" value="InterPro"/>
</dbReference>
<gene>
    <name evidence="1" type="ORF">H9L10_02545</name>
</gene>
<accession>A0A7G9R302</accession>
<proteinExistence type="predicted"/>
<organism evidence="1 2">
    <name type="scientific">Phycicoccus endophyticus</name>
    <dbReference type="NCBI Taxonomy" id="1690220"/>
    <lineage>
        <taxon>Bacteria</taxon>
        <taxon>Bacillati</taxon>
        <taxon>Actinomycetota</taxon>
        <taxon>Actinomycetes</taxon>
        <taxon>Micrococcales</taxon>
        <taxon>Intrasporangiaceae</taxon>
        <taxon>Phycicoccus</taxon>
    </lineage>
</organism>
<dbReference type="Proteomes" id="UP000515976">
    <property type="component" value="Chromosome"/>
</dbReference>
<dbReference type="RefSeq" id="WP_166103325.1">
    <property type="nucleotide sequence ID" value="NZ_BMMY01000002.1"/>
</dbReference>
<reference evidence="1 2" key="1">
    <citation type="submission" date="2020-08" db="EMBL/GenBank/DDBJ databases">
        <title>Genome sequence of Phycicoccus endophyticus JCM 31784T.</title>
        <authorList>
            <person name="Hyun D.-W."/>
            <person name="Bae J.-W."/>
        </authorList>
    </citation>
    <scope>NUCLEOTIDE SEQUENCE [LARGE SCALE GENOMIC DNA]</scope>
    <source>
        <strain evidence="1 2">JCM 31784</strain>
    </source>
</reference>
<dbReference type="EMBL" id="CP060712">
    <property type="protein sequence ID" value="QNN49977.1"/>
    <property type="molecule type" value="Genomic_DNA"/>
</dbReference>
<dbReference type="InterPro" id="IPR032716">
    <property type="entry name" value="ACC_epsilon"/>
</dbReference>
<keyword evidence="2" id="KW-1185">Reference proteome</keyword>
<dbReference type="Pfam" id="PF13822">
    <property type="entry name" value="ACC_epsilon"/>
    <property type="match status" value="1"/>
</dbReference>
<dbReference type="KEGG" id="pei:H9L10_02545"/>
<evidence type="ECO:0000313" key="2">
    <source>
        <dbReference type="Proteomes" id="UP000515976"/>
    </source>
</evidence>